<comment type="caution">
    <text evidence="7">The sequence shown here is derived from an EMBL/GenBank/DDBJ whole genome shotgun (WGS) entry which is preliminary data.</text>
</comment>
<gene>
    <name evidence="7" type="ORF">F8O01_00125</name>
</gene>
<keyword evidence="4 7" id="KW-0067">ATP-binding</keyword>
<accession>A0A7J5C183</accession>
<keyword evidence="8" id="KW-1185">Reference proteome</keyword>
<protein>
    <submittedName>
        <fullName evidence="7">ATP-binding cassette domain-containing protein</fullName>
    </submittedName>
</protein>
<evidence type="ECO:0000256" key="2">
    <source>
        <dbReference type="ARBA" id="ARBA00022448"/>
    </source>
</evidence>
<dbReference type="InterPro" id="IPR017871">
    <property type="entry name" value="ABC_transporter-like_CS"/>
</dbReference>
<dbReference type="InterPro" id="IPR027417">
    <property type="entry name" value="P-loop_NTPase"/>
</dbReference>
<dbReference type="GO" id="GO:0005524">
    <property type="term" value="F:ATP binding"/>
    <property type="evidence" value="ECO:0007669"/>
    <property type="project" value="UniProtKB-KW"/>
</dbReference>
<dbReference type="PANTHER" id="PTHR42734">
    <property type="entry name" value="METAL TRANSPORT SYSTEM ATP-BINDING PROTEIN TM_0124-RELATED"/>
    <property type="match status" value="1"/>
</dbReference>
<comment type="similarity">
    <text evidence="1">Belongs to the ABC transporter superfamily.</text>
</comment>
<dbReference type="PROSITE" id="PS50893">
    <property type="entry name" value="ABC_TRANSPORTER_2"/>
    <property type="match status" value="1"/>
</dbReference>
<dbReference type="PANTHER" id="PTHR42734:SF17">
    <property type="entry name" value="METAL TRANSPORT SYSTEM ATP-BINDING PROTEIN TM_0124-RELATED"/>
    <property type="match status" value="1"/>
</dbReference>
<dbReference type="GO" id="GO:0016887">
    <property type="term" value="F:ATP hydrolysis activity"/>
    <property type="evidence" value="ECO:0007669"/>
    <property type="project" value="InterPro"/>
</dbReference>
<feature type="region of interest" description="Disordered" evidence="5">
    <location>
        <begin position="1"/>
        <end position="23"/>
    </location>
</feature>
<dbReference type="EMBL" id="WBJZ01000001">
    <property type="protein sequence ID" value="KAB1662396.1"/>
    <property type="molecule type" value="Genomic_DNA"/>
</dbReference>
<dbReference type="Pfam" id="PF00005">
    <property type="entry name" value="ABC_tran"/>
    <property type="match status" value="1"/>
</dbReference>
<dbReference type="RefSeq" id="WP_158038829.1">
    <property type="nucleotide sequence ID" value="NZ_JACCFV010000001.1"/>
</dbReference>
<evidence type="ECO:0000313" key="7">
    <source>
        <dbReference type="EMBL" id="KAB1662396.1"/>
    </source>
</evidence>
<evidence type="ECO:0000259" key="6">
    <source>
        <dbReference type="PROSITE" id="PS50893"/>
    </source>
</evidence>
<name>A0A7J5C183_9MICO</name>
<dbReference type="SMART" id="SM00382">
    <property type="entry name" value="AAA"/>
    <property type="match status" value="1"/>
</dbReference>
<sequence length="299" mass="31876">MPTTTPGTGPDAGATTDAASASPPLLRIRDATLTFGERTLWSGLDLDVEPGEVIAIIGANGSGKSSLLKCILGLQPLSAGSVELEGVPVSRGGSRIGYVPQQNLTGGGPGIRGRDLVALGLDGGRFGLPWPSRARRRRVDELIRDVEAESFADRRLAELSGGEQQRLRMAQALAAEPLLLLCDEPLLSLDLPNQERVVGLIDDAVRTRHVASLFVTHDINPVLPIVTRVLYLADGRFRIGTPDEVFRSEVLSELYGSPVEVLRAHGRIIVVGTDGELLHHADPSHDGAHHGDERTEADA</sequence>
<dbReference type="SUPFAM" id="SSF52540">
    <property type="entry name" value="P-loop containing nucleoside triphosphate hydrolases"/>
    <property type="match status" value="1"/>
</dbReference>
<dbReference type="InterPro" id="IPR003439">
    <property type="entry name" value="ABC_transporter-like_ATP-bd"/>
</dbReference>
<evidence type="ECO:0000313" key="8">
    <source>
        <dbReference type="Proteomes" id="UP000467240"/>
    </source>
</evidence>
<dbReference type="InterPro" id="IPR003593">
    <property type="entry name" value="AAA+_ATPase"/>
</dbReference>
<keyword evidence="2" id="KW-0813">Transport</keyword>
<dbReference type="InterPro" id="IPR050153">
    <property type="entry name" value="Metal_Ion_Import_ABC"/>
</dbReference>
<feature type="region of interest" description="Disordered" evidence="5">
    <location>
        <begin position="280"/>
        <end position="299"/>
    </location>
</feature>
<dbReference type="AlphaFoldDB" id="A0A7J5C183"/>
<dbReference type="OrthoDB" id="3282096at2"/>
<evidence type="ECO:0000256" key="4">
    <source>
        <dbReference type="ARBA" id="ARBA00022840"/>
    </source>
</evidence>
<feature type="domain" description="ABC transporter" evidence="6">
    <location>
        <begin position="26"/>
        <end position="259"/>
    </location>
</feature>
<keyword evidence="3" id="KW-0547">Nucleotide-binding</keyword>
<evidence type="ECO:0000256" key="1">
    <source>
        <dbReference type="ARBA" id="ARBA00005417"/>
    </source>
</evidence>
<evidence type="ECO:0000256" key="3">
    <source>
        <dbReference type="ARBA" id="ARBA00022741"/>
    </source>
</evidence>
<reference evidence="7 8" key="1">
    <citation type="submission" date="2019-09" db="EMBL/GenBank/DDBJ databases">
        <title>Phylogeny of genus Pseudoclavibacter and closely related genus.</title>
        <authorList>
            <person name="Li Y."/>
        </authorList>
    </citation>
    <scope>NUCLEOTIDE SEQUENCE [LARGE SCALE GENOMIC DNA]</scope>
    <source>
        <strain evidence="7 8">DSM 23821</strain>
    </source>
</reference>
<dbReference type="PROSITE" id="PS00211">
    <property type="entry name" value="ABC_TRANSPORTER_1"/>
    <property type="match status" value="1"/>
</dbReference>
<organism evidence="7 8">
    <name type="scientific">Pseudoclavibacter chungangensis</name>
    <dbReference type="NCBI Taxonomy" id="587635"/>
    <lineage>
        <taxon>Bacteria</taxon>
        <taxon>Bacillati</taxon>
        <taxon>Actinomycetota</taxon>
        <taxon>Actinomycetes</taxon>
        <taxon>Micrococcales</taxon>
        <taxon>Microbacteriaceae</taxon>
        <taxon>Pseudoclavibacter</taxon>
    </lineage>
</organism>
<dbReference type="Proteomes" id="UP000467240">
    <property type="component" value="Unassembled WGS sequence"/>
</dbReference>
<proteinExistence type="inferred from homology"/>
<evidence type="ECO:0000256" key="5">
    <source>
        <dbReference type="SAM" id="MobiDB-lite"/>
    </source>
</evidence>
<dbReference type="Gene3D" id="3.40.50.300">
    <property type="entry name" value="P-loop containing nucleotide triphosphate hydrolases"/>
    <property type="match status" value="1"/>
</dbReference>